<evidence type="ECO:0000313" key="2">
    <source>
        <dbReference type="Proteomes" id="UP000501678"/>
    </source>
</evidence>
<proteinExistence type="predicted"/>
<dbReference type="EMBL" id="MN966732">
    <property type="protein sequence ID" value="QIN96536.1"/>
    <property type="molecule type" value="Genomic_DNA"/>
</dbReference>
<accession>A0A6G8R581</accession>
<protein>
    <submittedName>
        <fullName evidence="1">Uncharacterized protein</fullName>
    </submittedName>
</protein>
<name>A0A6G8R581_9CAUD</name>
<sequence length="55" mass="5938">MINLSLKQAQVALELLNDIEAEKGGLLEAEEQLQATLEALIDAAKDKQYSPQLAG</sequence>
<dbReference type="Proteomes" id="UP000501678">
    <property type="component" value="Segment"/>
</dbReference>
<keyword evidence="2" id="KW-1185">Reference proteome</keyword>
<organism evidence="1 2">
    <name type="scientific">Vibrio phage Chester</name>
    <dbReference type="NCBI Taxonomy" id="2712961"/>
    <lineage>
        <taxon>Viruses</taxon>
        <taxon>Duplodnaviria</taxon>
        <taxon>Heunggongvirae</taxon>
        <taxon>Uroviricota</taxon>
        <taxon>Caudoviricetes</taxon>
        <taxon>Demerecviridae</taxon>
        <taxon>Ermolyevavirinae</taxon>
        <taxon>Thalassavirus</taxon>
        <taxon>Thalassavirus chester</taxon>
    </lineage>
</organism>
<evidence type="ECO:0000313" key="1">
    <source>
        <dbReference type="EMBL" id="QIN96536.1"/>
    </source>
</evidence>
<reference evidence="1 2" key="1">
    <citation type="submission" date="2020-01" db="EMBL/GenBank/DDBJ databases">
        <authorList>
            <person name="Luck C."/>
            <person name="Lieb S."/>
            <person name="Broussard G."/>
        </authorList>
    </citation>
    <scope>NUCLEOTIDE SEQUENCE [LARGE SCALE GENOMIC DNA]</scope>
</reference>
<gene>
    <name evidence="1" type="ORF">CHESTER_129</name>
</gene>